<feature type="binding site" evidence="4">
    <location>
        <position position="43"/>
    </location>
    <ligand>
        <name>molybdate</name>
        <dbReference type="ChEBI" id="CHEBI:36264"/>
    </ligand>
</feature>
<evidence type="ECO:0000313" key="7">
    <source>
        <dbReference type="Proteomes" id="UP000199659"/>
    </source>
</evidence>
<dbReference type="EMBL" id="FOYZ01000001">
    <property type="protein sequence ID" value="SFR58414.1"/>
    <property type="molecule type" value="Genomic_DNA"/>
</dbReference>
<reference evidence="6 7" key="1">
    <citation type="submission" date="2016-10" db="EMBL/GenBank/DDBJ databases">
        <authorList>
            <person name="de Groot N.N."/>
        </authorList>
    </citation>
    <scope>NUCLEOTIDE SEQUENCE [LARGE SCALE GENOMIC DNA]</scope>
    <source>
        <strain evidence="6 7">743A</strain>
    </source>
</reference>
<evidence type="ECO:0000256" key="5">
    <source>
        <dbReference type="SAM" id="SignalP"/>
    </source>
</evidence>
<name>A0A1I6HVE6_9FIRM</name>
<dbReference type="STRING" id="37658.SAMN05661086_00331"/>
<dbReference type="InterPro" id="IPR050682">
    <property type="entry name" value="ModA/WtpA"/>
</dbReference>
<dbReference type="Gene3D" id="3.40.190.10">
    <property type="entry name" value="Periplasmic binding protein-like II"/>
    <property type="match status" value="2"/>
</dbReference>
<keyword evidence="7" id="KW-1185">Reference proteome</keyword>
<dbReference type="GO" id="GO:0015689">
    <property type="term" value="P:molybdate ion transport"/>
    <property type="evidence" value="ECO:0007669"/>
    <property type="project" value="InterPro"/>
</dbReference>
<sequence length="268" mass="28838">MKRKVVLVTVLLVASMLFCAGCNGKEKAATKEKTEIYVFIAASLGNAMEEIQTMYLEKEPDVMITYNADSSGTLQTQIEEGAECDLFFSAATKQMTALNEGGYVESNSIKNLLENKVVLIKPINGETSVTGFENITDASSIALAGEDVPVGAYAREIFENMGILEAVMKMEINEGANVTAVLAAVSEASNEVGVVYATDANSAKDSVEVLAEAPEGSLKTPVLYPVALIKNKEAGENQTEAAKNFLEYLSSEEALQVFEKYGFSIYTE</sequence>
<dbReference type="Pfam" id="PF13531">
    <property type="entry name" value="SBP_bac_11"/>
    <property type="match status" value="1"/>
</dbReference>
<feature type="signal peptide" evidence="5">
    <location>
        <begin position="1"/>
        <end position="20"/>
    </location>
</feature>
<gene>
    <name evidence="6" type="ORF">SAMN05661086_00331</name>
</gene>
<dbReference type="InterPro" id="IPR005950">
    <property type="entry name" value="ModA"/>
</dbReference>
<comment type="similarity">
    <text evidence="1">Belongs to the bacterial solute-binding protein ModA family.</text>
</comment>
<keyword evidence="3 5" id="KW-0732">Signal</keyword>
<accession>A0A1I6HVE6</accession>
<feature type="binding site" evidence="4">
    <location>
        <position position="178"/>
    </location>
    <ligand>
        <name>molybdate</name>
        <dbReference type="ChEBI" id="CHEBI:36264"/>
    </ligand>
</feature>
<evidence type="ECO:0000256" key="1">
    <source>
        <dbReference type="ARBA" id="ARBA00009175"/>
    </source>
</evidence>
<dbReference type="SUPFAM" id="SSF53850">
    <property type="entry name" value="Periplasmic binding protein-like II"/>
    <property type="match status" value="1"/>
</dbReference>
<keyword evidence="4" id="KW-0500">Molybdenum</keyword>
<feature type="chain" id="PRO_5039025263" evidence="5">
    <location>
        <begin position="21"/>
        <end position="268"/>
    </location>
</feature>
<dbReference type="PANTHER" id="PTHR30632:SF0">
    <property type="entry name" value="SULFATE-BINDING PROTEIN"/>
    <property type="match status" value="1"/>
</dbReference>
<dbReference type="OrthoDB" id="9785015at2"/>
<feature type="binding site" evidence="4">
    <location>
        <position position="71"/>
    </location>
    <ligand>
        <name>molybdate</name>
        <dbReference type="ChEBI" id="CHEBI:36264"/>
    </ligand>
</feature>
<evidence type="ECO:0000313" key="6">
    <source>
        <dbReference type="EMBL" id="SFR58414.1"/>
    </source>
</evidence>
<evidence type="ECO:0000256" key="4">
    <source>
        <dbReference type="PIRSR" id="PIRSR004846-1"/>
    </source>
</evidence>
<proteinExistence type="inferred from homology"/>
<keyword evidence="2 4" id="KW-0479">Metal-binding</keyword>
<dbReference type="Proteomes" id="UP000199659">
    <property type="component" value="Unassembled WGS sequence"/>
</dbReference>
<organism evidence="6 7">
    <name type="scientific">Anaeromicropila populeti</name>
    <dbReference type="NCBI Taxonomy" id="37658"/>
    <lineage>
        <taxon>Bacteria</taxon>
        <taxon>Bacillati</taxon>
        <taxon>Bacillota</taxon>
        <taxon>Clostridia</taxon>
        <taxon>Lachnospirales</taxon>
        <taxon>Lachnospiraceae</taxon>
        <taxon>Anaeromicropila</taxon>
    </lineage>
</organism>
<dbReference type="PIRSF" id="PIRSF004846">
    <property type="entry name" value="ModA"/>
    <property type="match status" value="1"/>
</dbReference>
<protein>
    <submittedName>
        <fullName evidence="6">Molybdate transport system substrate-binding protein</fullName>
    </submittedName>
</protein>
<dbReference type="GO" id="GO:0030973">
    <property type="term" value="F:molybdate ion binding"/>
    <property type="evidence" value="ECO:0007669"/>
    <property type="project" value="TreeGrafter"/>
</dbReference>
<dbReference type="RefSeq" id="WP_092558950.1">
    <property type="nucleotide sequence ID" value="NZ_FOYZ01000001.1"/>
</dbReference>
<evidence type="ECO:0000256" key="3">
    <source>
        <dbReference type="ARBA" id="ARBA00022729"/>
    </source>
</evidence>
<feature type="binding site" evidence="4">
    <location>
        <position position="196"/>
    </location>
    <ligand>
        <name>molybdate</name>
        <dbReference type="ChEBI" id="CHEBI:36264"/>
    </ligand>
</feature>
<evidence type="ECO:0000256" key="2">
    <source>
        <dbReference type="ARBA" id="ARBA00022723"/>
    </source>
</evidence>
<dbReference type="NCBIfam" id="TIGR01256">
    <property type="entry name" value="modA"/>
    <property type="match status" value="1"/>
</dbReference>
<dbReference type="PANTHER" id="PTHR30632">
    <property type="entry name" value="MOLYBDATE-BINDING PERIPLASMIC PROTEIN"/>
    <property type="match status" value="1"/>
</dbReference>
<dbReference type="GO" id="GO:0046872">
    <property type="term" value="F:metal ion binding"/>
    <property type="evidence" value="ECO:0007669"/>
    <property type="project" value="UniProtKB-KW"/>
</dbReference>
<dbReference type="AlphaFoldDB" id="A0A1I6HVE6"/>